<dbReference type="RefSeq" id="WP_145389637.1">
    <property type="nucleotide sequence ID" value="NZ_CP037423.1"/>
</dbReference>
<name>A0A518HXN3_9BACT</name>
<dbReference type="Proteomes" id="UP000319004">
    <property type="component" value="Chromosome"/>
</dbReference>
<proteinExistence type="inferred from homology"/>
<feature type="domain" description="PLD phosphodiesterase" evidence="7">
    <location>
        <begin position="170"/>
        <end position="197"/>
    </location>
</feature>
<dbReference type="PANTHER" id="PTHR43856">
    <property type="entry name" value="CARDIOLIPIN HYDROLASE"/>
    <property type="match status" value="1"/>
</dbReference>
<dbReference type="PROSITE" id="PS50035">
    <property type="entry name" value="PLD"/>
    <property type="match status" value="1"/>
</dbReference>
<dbReference type="PANTHER" id="PTHR43856:SF1">
    <property type="entry name" value="MITOCHONDRIAL CARDIOLIPIN HYDROLASE"/>
    <property type="match status" value="1"/>
</dbReference>
<dbReference type="GO" id="GO:0016042">
    <property type="term" value="P:lipid catabolic process"/>
    <property type="evidence" value="ECO:0007669"/>
    <property type="project" value="UniProtKB-KW"/>
</dbReference>
<dbReference type="KEGG" id="snep:Enr13x_53660"/>
<dbReference type="GO" id="GO:0006793">
    <property type="term" value="P:phosphorus metabolic process"/>
    <property type="evidence" value="ECO:0007669"/>
    <property type="project" value="UniProtKB-ARBA"/>
</dbReference>
<protein>
    <recommendedName>
        <fullName evidence="3">phospholipase D</fullName>
        <ecNumber evidence="3">3.1.4.4</ecNumber>
    </recommendedName>
</protein>
<dbReference type="SUPFAM" id="SSF56024">
    <property type="entry name" value="Phospholipase D/nuclease"/>
    <property type="match status" value="1"/>
</dbReference>
<dbReference type="Gene3D" id="3.30.870.10">
    <property type="entry name" value="Endonuclease Chain A"/>
    <property type="match status" value="1"/>
</dbReference>
<evidence type="ECO:0000256" key="1">
    <source>
        <dbReference type="ARBA" id="ARBA00000798"/>
    </source>
</evidence>
<dbReference type="CDD" id="cd09171">
    <property type="entry name" value="PLDc_vPLD6_like"/>
    <property type="match status" value="1"/>
</dbReference>
<comment type="similarity">
    <text evidence="2">Belongs to the phospholipase D family.</text>
</comment>
<keyword evidence="5" id="KW-0442">Lipid degradation</keyword>
<reference evidence="8 9" key="1">
    <citation type="submission" date="2019-03" db="EMBL/GenBank/DDBJ databases">
        <title>Deep-cultivation of Planctomycetes and their phenomic and genomic characterization uncovers novel biology.</title>
        <authorList>
            <person name="Wiegand S."/>
            <person name="Jogler M."/>
            <person name="Boedeker C."/>
            <person name="Pinto D."/>
            <person name="Vollmers J."/>
            <person name="Rivas-Marin E."/>
            <person name="Kohn T."/>
            <person name="Peeters S.H."/>
            <person name="Heuer A."/>
            <person name="Rast P."/>
            <person name="Oberbeckmann S."/>
            <person name="Bunk B."/>
            <person name="Jeske O."/>
            <person name="Meyerdierks A."/>
            <person name="Storesund J.E."/>
            <person name="Kallscheuer N."/>
            <person name="Luecker S."/>
            <person name="Lage O.M."/>
            <person name="Pohl T."/>
            <person name="Merkel B.J."/>
            <person name="Hornburger P."/>
            <person name="Mueller R.-W."/>
            <person name="Bruemmer F."/>
            <person name="Labrenz M."/>
            <person name="Spormann A.M."/>
            <person name="Op den Camp H."/>
            <person name="Overmann J."/>
            <person name="Amann R."/>
            <person name="Jetten M.S.M."/>
            <person name="Mascher T."/>
            <person name="Medema M.H."/>
            <person name="Devos D.P."/>
            <person name="Kaster A.-K."/>
            <person name="Ovreas L."/>
            <person name="Rohde M."/>
            <person name="Galperin M.Y."/>
            <person name="Jogler C."/>
        </authorList>
    </citation>
    <scope>NUCLEOTIDE SEQUENCE [LARGE SCALE GENOMIC DNA]</scope>
    <source>
        <strain evidence="8 9">Enr13</strain>
    </source>
</reference>
<keyword evidence="9" id="KW-1185">Reference proteome</keyword>
<dbReference type="InterPro" id="IPR001736">
    <property type="entry name" value="PLipase_D/transphosphatidylase"/>
</dbReference>
<dbReference type="InterPro" id="IPR025202">
    <property type="entry name" value="PLD-like_dom"/>
</dbReference>
<organism evidence="8 9">
    <name type="scientific">Stieleria neptunia</name>
    <dbReference type="NCBI Taxonomy" id="2527979"/>
    <lineage>
        <taxon>Bacteria</taxon>
        <taxon>Pseudomonadati</taxon>
        <taxon>Planctomycetota</taxon>
        <taxon>Planctomycetia</taxon>
        <taxon>Pirellulales</taxon>
        <taxon>Pirellulaceae</taxon>
        <taxon>Stieleria</taxon>
    </lineage>
</organism>
<keyword evidence="6" id="KW-0443">Lipid metabolism</keyword>
<evidence type="ECO:0000256" key="2">
    <source>
        <dbReference type="ARBA" id="ARBA00008664"/>
    </source>
</evidence>
<evidence type="ECO:0000313" key="8">
    <source>
        <dbReference type="EMBL" id="QDV45487.1"/>
    </source>
</evidence>
<evidence type="ECO:0000256" key="3">
    <source>
        <dbReference type="ARBA" id="ARBA00012027"/>
    </source>
</evidence>
<dbReference type="InterPro" id="IPR051406">
    <property type="entry name" value="PLD_domain"/>
</dbReference>
<gene>
    <name evidence="8" type="primary">pld</name>
    <name evidence="8" type="ORF">Enr13x_53660</name>
</gene>
<dbReference type="EC" id="3.1.4.4" evidence="3"/>
<dbReference type="AlphaFoldDB" id="A0A518HXN3"/>
<accession>A0A518HXN3</accession>
<sequence>MSDGSIEDALKITLEDYRLTRGEKRALAKVVEKFADDDRQLAYARNFAFQLVRDQLGGPNDAELIDWLENALKVLVPRESAGDREIRSEAFFSPDDACVGKINRLFTSSRKAVDVCVFTITDDRIKNAILAAHRRGVAIRIISDNDKSTDLGSDIDQLARLGVPVRVDRTDYHMHHKFAIFDKRQLLTGSYNWTRSAAKYNEENFIVTGDTALLGAFRRAFDELWEELGR</sequence>
<keyword evidence="4 8" id="KW-0378">Hydrolase</keyword>
<dbReference type="OrthoDB" id="9765044at2"/>
<dbReference type="EMBL" id="CP037423">
    <property type="protein sequence ID" value="QDV45487.1"/>
    <property type="molecule type" value="Genomic_DNA"/>
</dbReference>
<evidence type="ECO:0000259" key="7">
    <source>
        <dbReference type="PROSITE" id="PS50035"/>
    </source>
</evidence>
<comment type="catalytic activity">
    <reaction evidence="1">
        <text>a 1,2-diacyl-sn-glycero-3-phosphocholine + H2O = a 1,2-diacyl-sn-glycero-3-phosphate + choline + H(+)</text>
        <dbReference type="Rhea" id="RHEA:14445"/>
        <dbReference type="ChEBI" id="CHEBI:15354"/>
        <dbReference type="ChEBI" id="CHEBI:15377"/>
        <dbReference type="ChEBI" id="CHEBI:15378"/>
        <dbReference type="ChEBI" id="CHEBI:57643"/>
        <dbReference type="ChEBI" id="CHEBI:58608"/>
        <dbReference type="EC" id="3.1.4.4"/>
    </reaction>
</comment>
<evidence type="ECO:0000256" key="4">
    <source>
        <dbReference type="ARBA" id="ARBA00022801"/>
    </source>
</evidence>
<dbReference type="GO" id="GO:0004630">
    <property type="term" value="F:phospholipase D activity"/>
    <property type="evidence" value="ECO:0007669"/>
    <property type="project" value="UniProtKB-EC"/>
</dbReference>
<evidence type="ECO:0000313" key="9">
    <source>
        <dbReference type="Proteomes" id="UP000319004"/>
    </source>
</evidence>
<evidence type="ECO:0000256" key="5">
    <source>
        <dbReference type="ARBA" id="ARBA00022963"/>
    </source>
</evidence>
<dbReference type="Pfam" id="PF13091">
    <property type="entry name" value="PLDc_2"/>
    <property type="match status" value="1"/>
</dbReference>
<dbReference type="GO" id="GO:0016891">
    <property type="term" value="F:RNA endonuclease activity producing 5'-phosphomonoesters, hydrolytic mechanism"/>
    <property type="evidence" value="ECO:0007669"/>
    <property type="project" value="TreeGrafter"/>
</dbReference>
<evidence type="ECO:0000256" key="6">
    <source>
        <dbReference type="ARBA" id="ARBA00023098"/>
    </source>
</evidence>